<keyword evidence="4 7" id="KW-0808">Transferase</keyword>
<dbReference type="InterPro" id="IPR002123">
    <property type="entry name" value="Plipid/glycerol_acylTrfase"/>
</dbReference>
<dbReference type="GO" id="GO:0016020">
    <property type="term" value="C:membrane"/>
    <property type="evidence" value="ECO:0007669"/>
    <property type="project" value="InterPro"/>
</dbReference>
<dbReference type="Proteomes" id="UP000463883">
    <property type="component" value="Chromosome"/>
</dbReference>
<evidence type="ECO:0000259" key="8">
    <source>
        <dbReference type="SMART" id="SM00563"/>
    </source>
</evidence>
<protein>
    <recommendedName>
        <fullName evidence="7">1-acyl-sn-glycerol-3-phosphate acyltransferase</fullName>
        <ecNumber evidence="7">2.3.1.51</ecNumber>
    </recommendedName>
</protein>
<keyword evidence="3 7" id="KW-0444">Lipid biosynthesis</keyword>
<gene>
    <name evidence="9" type="ORF">Ami3637_07375</name>
</gene>
<evidence type="ECO:0000256" key="5">
    <source>
        <dbReference type="ARBA" id="ARBA00023098"/>
    </source>
</evidence>
<proteinExistence type="inferred from homology"/>
<dbReference type="AlphaFoldDB" id="A0A6P1MEB7"/>
<evidence type="ECO:0000313" key="9">
    <source>
        <dbReference type="EMBL" id="QHI72247.1"/>
    </source>
</evidence>
<dbReference type="Pfam" id="PF01553">
    <property type="entry name" value="Acyltransferase"/>
    <property type="match status" value="1"/>
</dbReference>
<dbReference type="KEGG" id="amic:Ami3637_07375"/>
<evidence type="ECO:0000256" key="6">
    <source>
        <dbReference type="ARBA" id="ARBA00023315"/>
    </source>
</evidence>
<evidence type="ECO:0000256" key="2">
    <source>
        <dbReference type="ARBA" id="ARBA00008655"/>
    </source>
</evidence>
<comment type="catalytic activity">
    <reaction evidence="7">
        <text>a 1-acyl-sn-glycero-3-phosphate + an acyl-CoA = a 1,2-diacyl-sn-glycero-3-phosphate + CoA</text>
        <dbReference type="Rhea" id="RHEA:19709"/>
        <dbReference type="ChEBI" id="CHEBI:57287"/>
        <dbReference type="ChEBI" id="CHEBI:57970"/>
        <dbReference type="ChEBI" id="CHEBI:58342"/>
        <dbReference type="ChEBI" id="CHEBI:58608"/>
        <dbReference type="EC" id="2.3.1.51"/>
    </reaction>
</comment>
<reference evidence="9 10" key="1">
    <citation type="submission" date="2020-01" db="EMBL/GenBank/DDBJ databases">
        <title>Genomic analysis of Aminipila sp. CBA3637.</title>
        <authorList>
            <person name="Kim Y.B."/>
            <person name="Roh S.W."/>
        </authorList>
    </citation>
    <scope>NUCLEOTIDE SEQUENCE [LARGE SCALE GENOMIC DNA]</scope>
    <source>
        <strain evidence="9 10">CBA3637</strain>
    </source>
</reference>
<dbReference type="EC" id="2.3.1.51" evidence="7"/>
<evidence type="ECO:0000256" key="7">
    <source>
        <dbReference type="RuleBase" id="RU361267"/>
    </source>
</evidence>
<keyword evidence="7" id="KW-0594">Phospholipid biosynthesis</keyword>
<evidence type="ECO:0000256" key="4">
    <source>
        <dbReference type="ARBA" id="ARBA00022679"/>
    </source>
</evidence>
<dbReference type="CDD" id="cd07989">
    <property type="entry name" value="LPLAT_AGPAT-like"/>
    <property type="match status" value="1"/>
</dbReference>
<evidence type="ECO:0000256" key="3">
    <source>
        <dbReference type="ARBA" id="ARBA00022516"/>
    </source>
</evidence>
<dbReference type="PANTHER" id="PTHR10434">
    <property type="entry name" value="1-ACYL-SN-GLYCEROL-3-PHOSPHATE ACYLTRANSFERASE"/>
    <property type="match status" value="1"/>
</dbReference>
<keyword evidence="10" id="KW-1185">Reference proteome</keyword>
<evidence type="ECO:0000256" key="1">
    <source>
        <dbReference type="ARBA" id="ARBA00005189"/>
    </source>
</evidence>
<name>A0A6P1MEB7_9FIRM</name>
<keyword evidence="7" id="KW-1208">Phospholipid metabolism</keyword>
<comment type="similarity">
    <text evidence="2 7">Belongs to the 1-acyl-sn-glycerol-3-phosphate acyltransferase family.</text>
</comment>
<keyword evidence="6 7" id="KW-0012">Acyltransferase</keyword>
<dbReference type="GO" id="GO:0006654">
    <property type="term" value="P:phosphatidic acid biosynthetic process"/>
    <property type="evidence" value="ECO:0007669"/>
    <property type="project" value="TreeGrafter"/>
</dbReference>
<feature type="domain" description="Phospholipid/glycerol acyltransferase" evidence="8">
    <location>
        <begin position="76"/>
        <end position="191"/>
    </location>
</feature>
<evidence type="ECO:0000313" key="10">
    <source>
        <dbReference type="Proteomes" id="UP000463883"/>
    </source>
</evidence>
<organism evidence="9 10">
    <name type="scientific">Aminipila terrae</name>
    <dbReference type="NCBI Taxonomy" id="2697030"/>
    <lineage>
        <taxon>Bacteria</taxon>
        <taxon>Bacillati</taxon>
        <taxon>Bacillota</taxon>
        <taxon>Clostridia</taxon>
        <taxon>Peptostreptococcales</taxon>
        <taxon>Anaerovoracaceae</taxon>
        <taxon>Aminipila</taxon>
    </lineage>
</organism>
<accession>A0A6P1MEB7</accession>
<comment type="pathway">
    <text evidence="1">Lipid metabolism.</text>
</comment>
<sequence length="246" mass="27804">MKVLRNIPMAVEFMSALSELKKHKKNIYKYRELEDYEKEKEYILKATSTWGKRIVNDLNIKINVMGKDNLPENGPVVFVANHQGYGDIPVCCAVLDKFQTGFIAKSSLKKLPFYGEWIQNIRSVMLDREDPRESLRAIETAIGFINQGFSIVVFPEGHRSKGGEMSEFKKGSLRLATKPGVPVIPISIEGTYRLFEEKGYMQGNFTVDFLIHPAIETSGLSRTEASNLAETVQQIVQKGLAELKNK</sequence>
<dbReference type="SUPFAM" id="SSF69593">
    <property type="entry name" value="Glycerol-3-phosphate (1)-acyltransferase"/>
    <property type="match status" value="1"/>
</dbReference>
<keyword evidence="5 7" id="KW-0443">Lipid metabolism</keyword>
<dbReference type="PANTHER" id="PTHR10434:SF64">
    <property type="entry name" value="1-ACYL-SN-GLYCEROL-3-PHOSPHATE ACYLTRANSFERASE-RELATED"/>
    <property type="match status" value="1"/>
</dbReference>
<dbReference type="SMART" id="SM00563">
    <property type="entry name" value="PlsC"/>
    <property type="match status" value="1"/>
</dbReference>
<dbReference type="RefSeq" id="WP_162362016.1">
    <property type="nucleotide sequence ID" value="NZ_CP047591.1"/>
</dbReference>
<comment type="domain">
    <text evidence="7">The HXXXXD motif is essential for acyltransferase activity and may constitute the binding site for the phosphate moiety of the glycerol-3-phosphate.</text>
</comment>
<dbReference type="EMBL" id="CP047591">
    <property type="protein sequence ID" value="QHI72247.1"/>
    <property type="molecule type" value="Genomic_DNA"/>
</dbReference>
<dbReference type="NCBIfam" id="TIGR00530">
    <property type="entry name" value="AGP_acyltrn"/>
    <property type="match status" value="1"/>
</dbReference>
<dbReference type="InterPro" id="IPR004552">
    <property type="entry name" value="AGP_acyltrans"/>
</dbReference>
<dbReference type="GO" id="GO:0003841">
    <property type="term" value="F:1-acylglycerol-3-phosphate O-acyltransferase activity"/>
    <property type="evidence" value="ECO:0007669"/>
    <property type="project" value="UniProtKB-UniRule"/>
</dbReference>